<reference evidence="1" key="1">
    <citation type="submission" date="2017-01" db="EMBL/GenBank/DDBJ databases">
        <authorList>
            <person name="Assis F.L."/>
            <person name="Abrahao J.S."/>
            <person name="Silva L."/>
            <person name="Khalil J.B."/>
            <person name="Rodrigues R."/>
            <person name="Silva L.S."/>
            <person name="Arantes T."/>
            <person name="Boratto P."/>
            <person name="Andrade M."/>
            <person name="Kroon E.G."/>
            <person name="Ribeiro B."/>
            <person name="Bergier I."/>
            <person name="Seligmann H."/>
            <person name="Ghigo E."/>
            <person name="Colson P."/>
            <person name="Levasseur A."/>
            <person name="Raoult D."/>
            <person name="Scola B.L."/>
        </authorList>
    </citation>
    <scope>NUCLEOTIDE SEQUENCE</scope>
    <source>
        <strain evidence="1">Soda lake</strain>
    </source>
</reference>
<reference evidence="1" key="2">
    <citation type="journal article" date="2018" name="Nat. Commun.">
        <title>Tailed giant Tupanvirus possesses the most complete translational apparatus of the known virosphere.</title>
        <authorList>
            <person name="Abrahao J."/>
            <person name="Silva L."/>
            <person name="Silva L.S."/>
            <person name="Khalil J.Y.B."/>
            <person name="Rodrigues R."/>
            <person name="Arantes T."/>
            <person name="Assis F."/>
            <person name="Boratto P."/>
            <person name="Andrade M."/>
            <person name="Kroon E.G."/>
            <person name="Ribeiro B."/>
            <person name="Bergier I."/>
            <person name="Seligmann H."/>
            <person name="Ghigo E."/>
            <person name="Colson P."/>
            <person name="Levasseur A."/>
            <person name="Kroemer G."/>
            <person name="Raoult D."/>
            <person name="La Scola B."/>
        </authorList>
    </citation>
    <scope>NUCLEOTIDE SEQUENCE [LARGE SCALE GENOMIC DNA]</scope>
    <source>
        <strain evidence="1">Soda lake</strain>
    </source>
</reference>
<organism evidence="1">
    <name type="scientific">Tupanvirus soda lake</name>
    <dbReference type="NCBI Taxonomy" id="2126985"/>
    <lineage>
        <taxon>Viruses</taxon>
        <taxon>Varidnaviria</taxon>
        <taxon>Bamfordvirae</taxon>
        <taxon>Nucleocytoviricota</taxon>
        <taxon>Megaviricetes</taxon>
        <taxon>Imitervirales</taxon>
        <taxon>Mimiviridae</taxon>
        <taxon>Megamimivirinae</taxon>
        <taxon>Tupanvirus</taxon>
        <taxon>Tupanvirus salinum</taxon>
    </lineage>
</organism>
<evidence type="ECO:0000313" key="1">
    <source>
        <dbReference type="EMBL" id="QKU35160.1"/>
    </source>
</evidence>
<dbReference type="RefSeq" id="YP_010781815.1">
    <property type="nucleotide sequence ID" value="NC_075039.1"/>
</dbReference>
<dbReference type="GeneID" id="80518579"/>
<sequence length="355" mass="41837">MIFLLYNYIYIMVRYAYVYSQEACDYKLIHILKMQLTIGKYISKYMDVLEISSLTVDIVKKYDVICIDHYAINENWLCESNIYTYLNVISECKNICILTRDLHEWTFYKTPLLRNEFNGKNTYNGPVHVPQNKIDIGYMKLKKIMSLYNIKYIISIYDCEEFVRLTNYIGCKSYVLSLHIDTNIFKKLNINRDIDILIYGADYYKIYPLRNKIKNIVKTMNIKYHIIEPLSGFDKKKCDKGLAMLLNRSWLTLCTGSVFNYLVLKYFEASACGSVVIGNMPKQGEEIWGNNYINISYDWSDEQIKHTILNALSDKAKLQYISTTMSDKIKKYYNYEEYSKKLVKICDSIASSEKM</sequence>
<name>A0A6N1NMB0_9VIRU</name>
<dbReference type="EMBL" id="KY523104">
    <property type="protein sequence ID" value="QKU35160.1"/>
    <property type="molecule type" value="Genomic_DNA"/>
</dbReference>
<protein>
    <recommendedName>
        <fullName evidence="2">Glycosyltransferase</fullName>
    </recommendedName>
</protein>
<dbReference type="KEGG" id="vg:80518579"/>
<proteinExistence type="predicted"/>
<dbReference type="Gene3D" id="3.40.50.2000">
    <property type="entry name" value="Glycogen Phosphorylase B"/>
    <property type="match status" value="1"/>
</dbReference>
<evidence type="ECO:0008006" key="2">
    <source>
        <dbReference type="Google" id="ProtNLM"/>
    </source>
</evidence>
<accession>A0A6N1NMB0</accession>